<protein>
    <submittedName>
        <fullName evidence="2">Uncharacterized protein</fullName>
    </submittedName>
</protein>
<gene>
    <name evidence="2" type="ORF">KC19_7G169600</name>
</gene>
<evidence type="ECO:0000313" key="3">
    <source>
        <dbReference type="Proteomes" id="UP000822688"/>
    </source>
</evidence>
<organism evidence="2 3">
    <name type="scientific">Ceratodon purpureus</name>
    <name type="common">Fire moss</name>
    <name type="synonym">Dicranum purpureum</name>
    <dbReference type="NCBI Taxonomy" id="3225"/>
    <lineage>
        <taxon>Eukaryota</taxon>
        <taxon>Viridiplantae</taxon>
        <taxon>Streptophyta</taxon>
        <taxon>Embryophyta</taxon>
        <taxon>Bryophyta</taxon>
        <taxon>Bryophytina</taxon>
        <taxon>Bryopsida</taxon>
        <taxon>Dicranidae</taxon>
        <taxon>Pseudoditrichales</taxon>
        <taxon>Ditrichaceae</taxon>
        <taxon>Ceratodon</taxon>
    </lineage>
</organism>
<keyword evidence="1" id="KW-0732">Signal</keyword>
<reference evidence="2" key="1">
    <citation type="submission" date="2020-06" db="EMBL/GenBank/DDBJ databases">
        <title>WGS assembly of Ceratodon purpureus strain R40.</title>
        <authorList>
            <person name="Carey S.B."/>
            <person name="Jenkins J."/>
            <person name="Shu S."/>
            <person name="Lovell J.T."/>
            <person name="Sreedasyam A."/>
            <person name="Maumus F."/>
            <person name="Tiley G.P."/>
            <person name="Fernandez-Pozo N."/>
            <person name="Barry K."/>
            <person name="Chen C."/>
            <person name="Wang M."/>
            <person name="Lipzen A."/>
            <person name="Daum C."/>
            <person name="Saski C.A."/>
            <person name="Payton A.C."/>
            <person name="Mcbreen J.C."/>
            <person name="Conrad R.E."/>
            <person name="Kollar L.M."/>
            <person name="Olsson S."/>
            <person name="Huttunen S."/>
            <person name="Landis J.B."/>
            <person name="Wickett N.J."/>
            <person name="Johnson M.G."/>
            <person name="Rensing S.A."/>
            <person name="Grimwood J."/>
            <person name="Schmutz J."/>
            <person name="Mcdaniel S.F."/>
        </authorList>
    </citation>
    <scope>NUCLEOTIDE SEQUENCE</scope>
    <source>
        <strain evidence="2">R40</strain>
    </source>
</reference>
<accession>A0A8T0HB42</accession>
<evidence type="ECO:0000313" key="2">
    <source>
        <dbReference type="EMBL" id="KAG0567887.1"/>
    </source>
</evidence>
<keyword evidence="3" id="KW-1185">Reference proteome</keyword>
<dbReference type="AlphaFoldDB" id="A0A8T0HB42"/>
<sequence length="57" mass="6239">MMIGSNTLLKLVTPATATLSPADCDCACALTGPSHIYNINHKVTIWTRRIILPLQPY</sequence>
<feature type="signal peptide" evidence="1">
    <location>
        <begin position="1"/>
        <end position="17"/>
    </location>
</feature>
<dbReference type="EMBL" id="CM026428">
    <property type="protein sequence ID" value="KAG0567887.1"/>
    <property type="molecule type" value="Genomic_DNA"/>
</dbReference>
<comment type="caution">
    <text evidence="2">The sequence shown here is derived from an EMBL/GenBank/DDBJ whole genome shotgun (WGS) entry which is preliminary data.</text>
</comment>
<feature type="chain" id="PRO_5035907596" evidence="1">
    <location>
        <begin position="18"/>
        <end position="57"/>
    </location>
</feature>
<dbReference type="Proteomes" id="UP000822688">
    <property type="component" value="Chromosome 7"/>
</dbReference>
<evidence type="ECO:0000256" key="1">
    <source>
        <dbReference type="SAM" id="SignalP"/>
    </source>
</evidence>
<proteinExistence type="predicted"/>
<name>A0A8T0HB42_CERPU</name>